<dbReference type="KEGG" id="api:107883325"/>
<organism evidence="1 2">
    <name type="scientific">Acyrthosiphon pisum</name>
    <name type="common">Pea aphid</name>
    <dbReference type="NCBI Taxonomy" id="7029"/>
    <lineage>
        <taxon>Eukaryota</taxon>
        <taxon>Metazoa</taxon>
        <taxon>Ecdysozoa</taxon>
        <taxon>Arthropoda</taxon>
        <taxon>Hexapoda</taxon>
        <taxon>Insecta</taxon>
        <taxon>Pterygota</taxon>
        <taxon>Neoptera</taxon>
        <taxon>Paraneoptera</taxon>
        <taxon>Hemiptera</taxon>
        <taxon>Sternorrhyncha</taxon>
        <taxon>Aphidomorpha</taxon>
        <taxon>Aphidoidea</taxon>
        <taxon>Aphididae</taxon>
        <taxon>Macrosiphini</taxon>
        <taxon>Acyrthosiphon</taxon>
    </lineage>
</organism>
<dbReference type="RefSeq" id="XP_029341399.1">
    <property type="nucleotide sequence ID" value="XM_029485539.1"/>
</dbReference>
<dbReference type="EnsemblMetazoa" id="XM_029485539.1">
    <property type="protein sequence ID" value="XP_029341399.1"/>
    <property type="gene ID" value="LOC107883325"/>
</dbReference>
<dbReference type="EnsemblMetazoa" id="XM_016803092.2">
    <property type="protein sequence ID" value="XP_016658581.1"/>
    <property type="gene ID" value="LOC107883325"/>
</dbReference>
<dbReference type="AlphaFoldDB" id="A0A8R2H8B1"/>
<dbReference type="Gene3D" id="3.30.200.20">
    <property type="entry name" value="Phosphorylase Kinase, domain 1"/>
    <property type="match status" value="1"/>
</dbReference>
<evidence type="ECO:0000313" key="2">
    <source>
        <dbReference type="Proteomes" id="UP000007819"/>
    </source>
</evidence>
<name>A0A8R2H8B1_ACYPI</name>
<reference evidence="1" key="2">
    <citation type="submission" date="2022-06" db="UniProtKB">
        <authorList>
            <consortium name="EnsemblMetazoa"/>
        </authorList>
    </citation>
    <scope>IDENTIFICATION</scope>
</reference>
<dbReference type="Proteomes" id="UP000007819">
    <property type="component" value="Chromosome X"/>
</dbReference>
<sequence>MRFRRLVEEISRGRYGVVWKTLHENDTIAVKIVSPQGLLQNNSNMWNHSYIDPPAIELNEGVLQNVDMWNLNTRDRPYIDPPEIELNEGVLQNVDMWNPNTRDRPSMIHLKYN</sequence>
<evidence type="ECO:0000313" key="1">
    <source>
        <dbReference type="EnsemblMetazoa" id="XP_016658581.1"/>
    </source>
</evidence>
<proteinExistence type="predicted"/>
<evidence type="ECO:0008006" key="3">
    <source>
        <dbReference type="Google" id="ProtNLM"/>
    </source>
</evidence>
<accession>A0A8R2H8B1</accession>
<protein>
    <recommendedName>
        <fullName evidence="3">Protein kinase domain-containing protein</fullName>
    </recommendedName>
</protein>
<dbReference type="GeneID" id="107883325"/>
<dbReference type="SUPFAM" id="SSF56112">
    <property type="entry name" value="Protein kinase-like (PK-like)"/>
    <property type="match status" value="1"/>
</dbReference>
<keyword evidence="2" id="KW-1185">Reference proteome</keyword>
<reference evidence="2" key="1">
    <citation type="submission" date="2010-06" db="EMBL/GenBank/DDBJ databases">
        <authorList>
            <person name="Jiang H."/>
            <person name="Abraham K."/>
            <person name="Ali S."/>
            <person name="Alsbrooks S.L."/>
            <person name="Anim B.N."/>
            <person name="Anosike U.S."/>
            <person name="Attaway T."/>
            <person name="Bandaranaike D.P."/>
            <person name="Battles P.K."/>
            <person name="Bell S.N."/>
            <person name="Bell A.V."/>
            <person name="Beltran B."/>
            <person name="Bickham C."/>
            <person name="Bustamante Y."/>
            <person name="Caleb T."/>
            <person name="Canada A."/>
            <person name="Cardenas V."/>
            <person name="Carter K."/>
            <person name="Chacko J."/>
            <person name="Chandrabose M.N."/>
            <person name="Chavez D."/>
            <person name="Chavez A."/>
            <person name="Chen L."/>
            <person name="Chu H.-S."/>
            <person name="Claassen K.J."/>
            <person name="Cockrell R."/>
            <person name="Collins M."/>
            <person name="Cooper J.A."/>
            <person name="Cree A."/>
            <person name="Curry S.M."/>
            <person name="Da Y."/>
            <person name="Dao M.D."/>
            <person name="Das B."/>
            <person name="Davila M.-L."/>
            <person name="Davy-Carroll L."/>
            <person name="Denson S."/>
            <person name="Dinh H."/>
            <person name="Ebong V.E."/>
            <person name="Edwards J.R."/>
            <person name="Egan A."/>
            <person name="El-Daye J."/>
            <person name="Escobedo L."/>
            <person name="Fernandez S."/>
            <person name="Fernando P.R."/>
            <person name="Flagg N."/>
            <person name="Forbes L.D."/>
            <person name="Fowler R.G."/>
            <person name="Fu Q."/>
            <person name="Gabisi R.A."/>
            <person name="Ganer J."/>
            <person name="Garbino Pronczuk A."/>
            <person name="Garcia R.M."/>
            <person name="Garner T."/>
            <person name="Garrett T.E."/>
            <person name="Gonzalez D.A."/>
            <person name="Hamid H."/>
            <person name="Hawkins E.S."/>
            <person name="Hirani K."/>
            <person name="Hogues M.E."/>
            <person name="Hollins B."/>
            <person name="Hsiao C.-H."/>
            <person name="Jabil R."/>
            <person name="James M.L."/>
            <person name="Jhangiani S.N."/>
            <person name="Johnson B."/>
            <person name="Johnson Q."/>
            <person name="Joshi V."/>
            <person name="Kalu J.B."/>
            <person name="Kam C."/>
            <person name="Kashfia A."/>
            <person name="Keebler J."/>
            <person name="Kisamo H."/>
            <person name="Kovar C.L."/>
            <person name="Lago L.A."/>
            <person name="Lai C.-Y."/>
            <person name="Laidlaw J."/>
            <person name="Lara F."/>
            <person name="Le T.-K."/>
            <person name="Lee S.L."/>
            <person name="Legall F.H."/>
            <person name="Lemon S.J."/>
            <person name="Lewis L.R."/>
            <person name="Li B."/>
            <person name="Liu Y."/>
            <person name="Liu Y.-S."/>
            <person name="Lopez J."/>
            <person name="Lozado R.J."/>
            <person name="Lu J."/>
            <person name="Madu R.C."/>
            <person name="Maheshwari M."/>
            <person name="Maheshwari R."/>
            <person name="Malloy K."/>
            <person name="Martinez E."/>
            <person name="Mathew T."/>
            <person name="Mercado I.C."/>
            <person name="Mercado C."/>
            <person name="Meyer B."/>
            <person name="Montgomery K."/>
            <person name="Morgan M.B."/>
            <person name="Munidasa M."/>
            <person name="Nazareth L.V."/>
            <person name="Nelson J."/>
            <person name="Ng B.M."/>
            <person name="Nguyen N.B."/>
            <person name="Nguyen P.Q."/>
            <person name="Nguyen T."/>
            <person name="Obregon M."/>
            <person name="Okwuonu G.O."/>
            <person name="Onwere C.G."/>
            <person name="Orozco G."/>
            <person name="Parra A."/>
            <person name="Patel S."/>
            <person name="Patil S."/>
            <person name="Perez A."/>
            <person name="Perez Y."/>
            <person name="Pham C."/>
            <person name="Primus E.L."/>
            <person name="Pu L.-L."/>
            <person name="Puazo M."/>
            <person name="Qin X."/>
            <person name="Quiroz J.B."/>
            <person name="Reese J."/>
            <person name="Richards S."/>
            <person name="Rives C.M."/>
            <person name="Robberts R."/>
            <person name="Ruiz S.J."/>
            <person name="Ruiz M.J."/>
            <person name="Santibanez J."/>
            <person name="Schneider B.W."/>
            <person name="Sisson I."/>
            <person name="Smith M."/>
            <person name="Sodergren E."/>
            <person name="Song X.-Z."/>
            <person name="Song B.B."/>
            <person name="Summersgill H."/>
            <person name="Thelus R."/>
            <person name="Thornton R.D."/>
            <person name="Trejos Z.Y."/>
            <person name="Usmani K."/>
            <person name="Vattathil S."/>
            <person name="Villasana D."/>
            <person name="Walker D.L."/>
            <person name="Wang S."/>
            <person name="Wang K."/>
            <person name="White C.S."/>
            <person name="Williams A.C."/>
            <person name="Williamson J."/>
            <person name="Wilson K."/>
            <person name="Woghiren I.O."/>
            <person name="Woodworth J.R."/>
            <person name="Worley K.C."/>
            <person name="Wright R.A."/>
            <person name="Wu W."/>
            <person name="Young L."/>
            <person name="Zhang L."/>
            <person name="Zhang J."/>
            <person name="Zhu Y."/>
            <person name="Muzny D.M."/>
            <person name="Weinstock G."/>
            <person name="Gibbs R.A."/>
        </authorList>
    </citation>
    <scope>NUCLEOTIDE SEQUENCE [LARGE SCALE GENOMIC DNA]</scope>
    <source>
        <strain evidence="2">LSR1</strain>
    </source>
</reference>
<dbReference type="RefSeq" id="XP_016658581.1">
    <property type="nucleotide sequence ID" value="XM_016803092.2"/>
</dbReference>
<dbReference type="InterPro" id="IPR011009">
    <property type="entry name" value="Kinase-like_dom_sf"/>
</dbReference>